<evidence type="ECO:0000256" key="1">
    <source>
        <dbReference type="SAM" id="Phobius"/>
    </source>
</evidence>
<dbReference type="Proteomes" id="UP001597182">
    <property type="component" value="Unassembled WGS sequence"/>
</dbReference>
<feature type="transmembrane region" description="Helical" evidence="1">
    <location>
        <begin position="106"/>
        <end position="125"/>
    </location>
</feature>
<feature type="transmembrane region" description="Helical" evidence="1">
    <location>
        <begin position="233"/>
        <end position="253"/>
    </location>
</feature>
<keyword evidence="1" id="KW-1133">Transmembrane helix</keyword>
<accession>A0ABW3VDQ2</accession>
<dbReference type="SUPFAM" id="SSF103481">
    <property type="entry name" value="Multidrug resistance efflux transporter EmrE"/>
    <property type="match status" value="1"/>
</dbReference>
<dbReference type="RefSeq" id="WP_013675775.1">
    <property type="nucleotide sequence ID" value="NZ_BAABKS010000043.1"/>
</dbReference>
<feature type="transmembrane region" description="Helical" evidence="1">
    <location>
        <begin position="145"/>
        <end position="162"/>
    </location>
</feature>
<feature type="transmembrane region" description="Helical" evidence="1">
    <location>
        <begin position="6"/>
        <end position="27"/>
    </location>
</feature>
<feature type="transmembrane region" description="Helical" evidence="1">
    <location>
        <begin position="169"/>
        <end position="190"/>
    </location>
</feature>
<keyword evidence="3" id="KW-1185">Reference proteome</keyword>
<protein>
    <submittedName>
        <fullName evidence="2">DMT family transporter</fullName>
    </submittedName>
</protein>
<feature type="transmembrane region" description="Helical" evidence="1">
    <location>
        <begin position="202"/>
        <end position="221"/>
    </location>
</feature>
<dbReference type="PANTHER" id="PTHR40761:SF1">
    <property type="entry name" value="CONSERVED INTEGRAL MEMBRANE ALANINE VALINE AND LEUCINE RICH PROTEIN-RELATED"/>
    <property type="match status" value="1"/>
</dbReference>
<dbReference type="PANTHER" id="PTHR40761">
    <property type="entry name" value="CONSERVED INTEGRAL MEMBRANE ALANINE VALINE AND LEUCINE RICH PROTEIN-RELATED"/>
    <property type="match status" value="1"/>
</dbReference>
<dbReference type="EMBL" id="JBHTMB010000044">
    <property type="protein sequence ID" value="MFD1232956.1"/>
    <property type="molecule type" value="Genomic_DNA"/>
</dbReference>
<name>A0ABW3VDQ2_9PSEU</name>
<keyword evidence="1" id="KW-0812">Transmembrane</keyword>
<reference evidence="3" key="1">
    <citation type="journal article" date="2019" name="Int. J. Syst. Evol. Microbiol.">
        <title>The Global Catalogue of Microorganisms (GCM) 10K type strain sequencing project: providing services to taxonomists for standard genome sequencing and annotation.</title>
        <authorList>
            <consortium name="The Broad Institute Genomics Platform"/>
            <consortium name="The Broad Institute Genome Sequencing Center for Infectious Disease"/>
            <person name="Wu L."/>
            <person name="Ma J."/>
        </authorList>
    </citation>
    <scope>NUCLEOTIDE SEQUENCE [LARGE SCALE GENOMIC DNA]</scope>
    <source>
        <strain evidence="3">CCUG 49018</strain>
    </source>
</reference>
<evidence type="ECO:0000313" key="3">
    <source>
        <dbReference type="Proteomes" id="UP001597182"/>
    </source>
</evidence>
<gene>
    <name evidence="2" type="ORF">ACFQ34_06625</name>
</gene>
<dbReference type="InterPro" id="IPR037185">
    <property type="entry name" value="EmrE-like"/>
</dbReference>
<feature type="transmembrane region" description="Helical" evidence="1">
    <location>
        <begin position="81"/>
        <end position="99"/>
    </location>
</feature>
<comment type="caution">
    <text evidence="2">The sequence shown here is derived from an EMBL/GenBank/DDBJ whole genome shotgun (WGS) entry which is preliminary data.</text>
</comment>
<dbReference type="NCBIfam" id="NF038012">
    <property type="entry name" value="DMT_1"/>
    <property type="match status" value="1"/>
</dbReference>
<keyword evidence="1" id="KW-0472">Membrane</keyword>
<evidence type="ECO:0000313" key="2">
    <source>
        <dbReference type="EMBL" id="MFD1232956.1"/>
    </source>
</evidence>
<organism evidence="2 3">
    <name type="scientific">Pseudonocardia benzenivorans</name>
    <dbReference type="NCBI Taxonomy" id="228005"/>
    <lineage>
        <taxon>Bacteria</taxon>
        <taxon>Bacillati</taxon>
        <taxon>Actinomycetota</taxon>
        <taxon>Actinomycetes</taxon>
        <taxon>Pseudonocardiales</taxon>
        <taxon>Pseudonocardiaceae</taxon>
        <taxon>Pseudonocardia</taxon>
    </lineage>
</organism>
<sequence length="309" mass="31316">MDSGTGMLIAVPAAVLGAAGFGLATAAQQRATKEVELAPTLSPRLLVELFGRPMWMLGLVATVAALLLQLVALAFGPIAVVQPLLVTGVAFAAGFSALMARRRPDILILLGALCCAAGLSAFLLLARPVPGGADESLDLADGLPLAIALAALVVGCLVYAAAVSHPSRVLALATATGVLYGVTAGLMKVVTGQLRVGWTEPFGHMALYVVCVIGPLGFLLSQNTFQQGKLMSPAVAVITSVDPVVGVLIGVGWLGEQLDTSPGMLAGECLAALTVVAGIVLITARGTHLLHRMEAMEAVGARHVGPAPG</sequence>
<feature type="transmembrane region" description="Helical" evidence="1">
    <location>
        <begin position="54"/>
        <end position="75"/>
    </location>
</feature>
<proteinExistence type="predicted"/>
<feature type="transmembrane region" description="Helical" evidence="1">
    <location>
        <begin position="265"/>
        <end position="284"/>
    </location>
</feature>